<dbReference type="InterPro" id="IPR036388">
    <property type="entry name" value="WH-like_DNA-bd_sf"/>
</dbReference>
<dbReference type="InterPro" id="IPR014284">
    <property type="entry name" value="RNA_pol_sigma-70_dom"/>
</dbReference>
<comment type="caution">
    <text evidence="8">The sequence shown here is derived from an EMBL/GenBank/DDBJ whole genome shotgun (WGS) entry which is preliminary data.</text>
</comment>
<reference evidence="8 9" key="1">
    <citation type="journal article" date="2017" name="Int. J. Syst. Evol. Microbiol.">
        <title>Pseudokineococcus basanitobsidens sp. nov., isolated from volcanic rock.</title>
        <authorList>
            <person name="Lee D.W."/>
            <person name="Park M.Y."/>
            <person name="Kim J.J."/>
            <person name="Kim B.S."/>
        </authorList>
    </citation>
    <scope>NUCLEOTIDE SEQUENCE [LARGE SCALE GENOMIC DNA]</scope>
    <source>
        <strain evidence="8 9">DSM 103726</strain>
    </source>
</reference>
<evidence type="ECO:0000313" key="9">
    <source>
        <dbReference type="Proteomes" id="UP001387100"/>
    </source>
</evidence>
<dbReference type="InterPro" id="IPR013325">
    <property type="entry name" value="RNA_pol_sigma_r2"/>
</dbReference>
<sequence>MVVPRKGEEPAVQAVATQPEDFETFYREHLPFVRSYLARRVSDPFDIADLTADVFMAVIRSAASYRRELGPPRAWLTGVARRVLADHWRAGARPPRAWLTGVARRVLADHWRAGAREGDAVRRLQGRRLLDDDGVDRIVQRVDAEAQARALLASIAQLPEPLRDVVELVAVDGLAVTDAAAVLGITPGAARVRYHRARRALTHDLPSDLHEVTL</sequence>
<evidence type="ECO:0000313" key="8">
    <source>
        <dbReference type="EMBL" id="MEJ5946350.1"/>
    </source>
</evidence>
<keyword evidence="5" id="KW-0804">Transcription</keyword>
<dbReference type="Proteomes" id="UP001387100">
    <property type="component" value="Unassembled WGS sequence"/>
</dbReference>
<evidence type="ECO:0000256" key="4">
    <source>
        <dbReference type="ARBA" id="ARBA00023125"/>
    </source>
</evidence>
<dbReference type="NCBIfam" id="TIGR02937">
    <property type="entry name" value="sigma70-ECF"/>
    <property type="match status" value="1"/>
</dbReference>
<dbReference type="PANTHER" id="PTHR43133">
    <property type="entry name" value="RNA POLYMERASE ECF-TYPE SIGMA FACTO"/>
    <property type="match status" value="1"/>
</dbReference>
<keyword evidence="2" id="KW-0805">Transcription regulation</keyword>
<dbReference type="RefSeq" id="WP_339575734.1">
    <property type="nucleotide sequence ID" value="NZ_JBBIAA010000021.1"/>
</dbReference>
<dbReference type="InterPro" id="IPR013249">
    <property type="entry name" value="RNA_pol_sigma70_r4_t2"/>
</dbReference>
<evidence type="ECO:0000256" key="2">
    <source>
        <dbReference type="ARBA" id="ARBA00023015"/>
    </source>
</evidence>
<protein>
    <submittedName>
        <fullName evidence="8">Sigma-70 family RNA polymerase sigma factor</fullName>
    </submittedName>
</protein>
<keyword evidence="4" id="KW-0238">DNA-binding</keyword>
<dbReference type="InterPro" id="IPR039425">
    <property type="entry name" value="RNA_pol_sigma-70-like"/>
</dbReference>
<keyword evidence="9" id="KW-1185">Reference proteome</keyword>
<accession>A0ABU8RMR8</accession>
<dbReference type="SUPFAM" id="SSF88946">
    <property type="entry name" value="Sigma2 domain of RNA polymerase sigma factors"/>
    <property type="match status" value="1"/>
</dbReference>
<dbReference type="Gene3D" id="1.10.10.10">
    <property type="entry name" value="Winged helix-like DNA-binding domain superfamily/Winged helix DNA-binding domain"/>
    <property type="match status" value="1"/>
</dbReference>
<evidence type="ECO:0000256" key="5">
    <source>
        <dbReference type="ARBA" id="ARBA00023163"/>
    </source>
</evidence>
<gene>
    <name evidence="8" type="ORF">WDZ17_13715</name>
</gene>
<feature type="domain" description="RNA polymerase sigma factor 70 region 4 type 2" evidence="7">
    <location>
        <begin position="149"/>
        <end position="201"/>
    </location>
</feature>
<proteinExistence type="inferred from homology"/>
<evidence type="ECO:0000256" key="3">
    <source>
        <dbReference type="ARBA" id="ARBA00023082"/>
    </source>
</evidence>
<comment type="similarity">
    <text evidence="1">Belongs to the sigma-70 factor family. ECF subfamily.</text>
</comment>
<dbReference type="InterPro" id="IPR013324">
    <property type="entry name" value="RNA_pol_sigma_r3/r4-like"/>
</dbReference>
<evidence type="ECO:0000256" key="1">
    <source>
        <dbReference type="ARBA" id="ARBA00010641"/>
    </source>
</evidence>
<evidence type="ECO:0000259" key="6">
    <source>
        <dbReference type="Pfam" id="PF04542"/>
    </source>
</evidence>
<dbReference type="SUPFAM" id="SSF88659">
    <property type="entry name" value="Sigma3 and sigma4 domains of RNA polymerase sigma factors"/>
    <property type="match status" value="1"/>
</dbReference>
<dbReference type="EMBL" id="JBBIAA010000021">
    <property type="protein sequence ID" value="MEJ5946350.1"/>
    <property type="molecule type" value="Genomic_DNA"/>
</dbReference>
<dbReference type="Pfam" id="PF04542">
    <property type="entry name" value="Sigma70_r2"/>
    <property type="match status" value="1"/>
</dbReference>
<name>A0ABU8RMR8_9ACTN</name>
<evidence type="ECO:0000259" key="7">
    <source>
        <dbReference type="Pfam" id="PF08281"/>
    </source>
</evidence>
<dbReference type="PANTHER" id="PTHR43133:SF8">
    <property type="entry name" value="RNA POLYMERASE SIGMA FACTOR HI_1459-RELATED"/>
    <property type="match status" value="1"/>
</dbReference>
<keyword evidence="3" id="KW-0731">Sigma factor</keyword>
<dbReference type="InterPro" id="IPR007627">
    <property type="entry name" value="RNA_pol_sigma70_r2"/>
</dbReference>
<dbReference type="Gene3D" id="1.10.1740.10">
    <property type="match status" value="1"/>
</dbReference>
<feature type="domain" description="RNA polymerase sigma-70 region 2" evidence="6">
    <location>
        <begin position="25"/>
        <end position="92"/>
    </location>
</feature>
<dbReference type="Pfam" id="PF08281">
    <property type="entry name" value="Sigma70_r4_2"/>
    <property type="match status" value="1"/>
</dbReference>
<organism evidence="8 9">
    <name type="scientific">Pseudokineococcus basanitobsidens</name>
    <dbReference type="NCBI Taxonomy" id="1926649"/>
    <lineage>
        <taxon>Bacteria</taxon>
        <taxon>Bacillati</taxon>
        <taxon>Actinomycetota</taxon>
        <taxon>Actinomycetes</taxon>
        <taxon>Kineosporiales</taxon>
        <taxon>Kineosporiaceae</taxon>
        <taxon>Pseudokineococcus</taxon>
    </lineage>
</organism>